<dbReference type="KEGG" id="tet:TTHERM_000522119"/>
<evidence type="ECO:0000313" key="2">
    <source>
        <dbReference type="Proteomes" id="UP000009168"/>
    </source>
</evidence>
<dbReference type="Proteomes" id="UP000009168">
    <property type="component" value="Unassembled WGS sequence"/>
</dbReference>
<organism evidence="1 2">
    <name type="scientific">Tetrahymena thermophila (strain SB210)</name>
    <dbReference type="NCBI Taxonomy" id="312017"/>
    <lineage>
        <taxon>Eukaryota</taxon>
        <taxon>Sar</taxon>
        <taxon>Alveolata</taxon>
        <taxon>Ciliophora</taxon>
        <taxon>Intramacronucleata</taxon>
        <taxon>Oligohymenophorea</taxon>
        <taxon>Hymenostomatida</taxon>
        <taxon>Tetrahymenina</taxon>
        <taxon>Tetrahymenidae</taxon>
        <taxon>Tetrahymena</taxon>
    </lineage>
</organism>
<dbReference type="RefSeq" id="XP_012652772.1">
    <property type="nucleotide sequence ID" value="XM_012797318.1"/>
</dbReference>
<dbReference type="AlphaFoldDB" id="W7XBG6"/>
<proteinExistence type="predicted"/>
<dbReference type="EMBL" id="GG662717">
    <property type="protein sequence ID" value="EWS74682.1"/>
    <property type="molecule type" value="Genomic_DNA"/>
</dbReference>
<sequence length="120" mass="14324">MNNLKYFNIQKPKDRNQQYIPLSFQSNLFHAIQILIICGETSKPNKEKIHYQSMKDLQPLSDFSTCQNENQQRYGILRDCYLQACIVAQSLNYFQVQYDKFQYLQVLQIQSIPLSFQYKI</sequence>
<keyword evidence="2" id="KW-1185">Reference proteome</keyword>
<protein>
    <submittedName>
        <fullName evidence="1">Uncharacterized protein</fullName>
    </submittedName>
</protein>
<gene>
    <name evidence="1" type="ORF">TTHERM_000522119</name>
</gene>
<dbReference type="GeneID" id="24439371"/>
<reference evidence="2" key="1">
    <citation type="journal article" date="2006" name="PLoS Biol.">
        <title>Macronuclear genome sequence of the ciliate Tetrahymena thermophila, a model eukaryote.</title>
        <authorList>
            <person name="Eisen J.A."/>
            <person name="Coyne R.S."/>
            <person name="Wu M."/>
            <person name="Wu D."/>
            <person name="Thiagarajan M."/>
            <person name="Wortman J.R."/>
            <person name="Badger J.H."/>
            <person name="Ren Q."/>
            <person name="Amedeo P."/>
            <person name="Jones K.M."/>
            <person name="Tallon L.J."/>
            <person name="Delcher A.L."/>
            <person name="Salzberg S.L."/>
            <person name="Silva J.C."/>
            <person name="Haas B.J."/>
            <person name="Majoros W.H."/>
            <person name="Farzad M."/>
            <person name="Carlton J.M."/>
            <person name="Smith R.K. Jr."/>
            <person name="Garg J."/>
            <person name="Pearlman R.E."/>
            <person name="Karrer K.M."/>
            <person name="Sun L."/>
            <person name="Manning G."/>
            <person name="Elde N.C."/>
            <person name="Turkewitz A.P."/>
            <person name="Asai D.J."/>
            <person name="Wilkes D.E."/>
            <person name="Wang Y."/>
            <person name="Cai H."/>
            <person name="Collins K."/>
            <person name="Stewart B.A."/>
            <person name="Lee S.R."/>
            <person name="Wilamowska K."/>
            <person name="Weinberg Z."/>
            <person name="Ruzzo W.L."/>
            <person name="Wloga D."/>
            <person name="Gaertig J."/>
            <person name="Frankel J."/>
            <person name="Tsao C.-C."/>
            <person name="Gorovsky M.A."/>
            <person name="Keeling P.J."/>
            <person name="Waller R.F."/>
            <person name="Patron N.J."/>
            <person name="Cherry J.M."/>
            <person name="Stover N.A."/>
            <person name="Krieger C.J."/>
            <person name="del Toro C."/>
            <person name="Ryder H.F."/>
            <person name="Williamson S.C."/>
            <person name="Barbeau R.A."/>
            <person name="Hamilton E.P."/>
            <person name="Orias E."/>
        </authorList>
    </citation>
    <scope>NUCLEOTIDE SEQUENCE [LARGE SCALE GENOMIC DNA]</scope>
    <source>
        <strain evidence="2">SB210</strain>
    </source>
</reference>
<accession>W7XBG6</accession>
<name>W7XBG6_TETTS</name>
<dbReference type="InParanoid" id="W7XBG6"/>
<evidence type="ECO:0000313" key="1">
    <source>
        <dbReference type="EMBL" id="EWS74682.1"/>
    </source>
</evidence>